<organism evidence="1 2">
    <name type="scientific">Neisseria arctica</name>
    <dbReference type="NCBI Taxonomy" id="1470200"/>
    <lineage>
        <taxon>Bacteria</taxon>
        <taxon>Pseudomonadati</taxon>
        <taxon>Pseudomonadota</taxon>
        <taxon>Betaproteobacteria</taxon>
        <taxon>Neisseriales</taxon>
        <taxon>Neisseriaceae</taxon>
        <taxon>Neisseria</taxon>
    </lineage>
</organism>
<sequence length="87" mass="9797">MWADGKNSRGRINLSYFQTASDDGAALNRWLNFLDGCFANSYLDKNLVWQGIVYRAVGNIVCEVSQFIGKHKQAVCIILIWLTLDAV</sequence>
<evidence type="ECO:0000313" key="1">
    <source>
        <dbReference type="EMBL" id="KLT73941.1"/>
    </source>
</evidence>
<comment type="caution">
    <text evidence="1">The sequence shown here is derived from an EMBL/GenBank/DDBJ whole genome shotgun (WGS) entry which is preliminary data.</text>
</comment>
<dbReference type="EMBL" id="JTDO01000001">
    <property type="protein sequence ID" value="KLT73941.1"/>
    <property type="molecule type" value="Genomic_DNA"/>
</dbReference>
<evidence type="ECO:0000313" key="2">
    <source>
        <dbReference type="Proteomes" id="UP000036027"/>
    </source>
</evidence>
<accession>A0A0J0YV28</accession>
<reference evidence="1 2" key="1">
    <citation type="submission" date="2014-11" db="EMBL/GenBank/DDBJ databases">
        <title>Genome of a novel goose pathogen.</title>
        <authorList>
            <person name="Hansen C.M."/>
            <person name="Hueffer K."/>
            <person name="Choi S.C."/>
        </authorList>
    </citation>
    <scope>NUCLEOTIDE SEQUENCE [LARGE SCALE GENOMIC DNA]</scope>
    <source>
        <strain evidence="1 2">KH1503</strain>
    </source>
</reference>
<proteinExistence type="predicted"/>
<dbReference type="Proteomes" id="UP000036027">
    <property type="component" value="Unassembled WGS sequence"/>
</dbReference>
<dbReference type="AlphaFoldDB" id="A0A0J0YV28"/>
<gene>
    <name evidence="1" type="ORF">PL75_00995</name>
</gene>
<protein>
    <submittedName>
        <fullName evidence="1">Uncharacterized protein</fullName>
    </submittedName>
</protein>
<keyword evidence="2" id="KW-1185">Reference proteome</keyword>
<name>A0A0J0YV28_9NEIS</name>
<dbReference type="PATRIC" id="fig|1470200.3.peg.231"/>